<dbReference type="OrthoDB" id="5392646at2759"/>
<keyword evidence="6" id="KW-1185">Reference proteome</keyword>
<proteinExistence type="predicted"/>
<reference evidence="5" key="1">
    <citation type="journal article" date="2019" name="G3 (Bethesda)">
        <title>Genome Assemblies of Two Rare Opportunistic Yeast Pathogens: Diutina rugosa (syn. Candida rugosa) and Trichomonascus ciferrii (syn. Candida ciferrii).</title>
        <authorList>
            <person name="Mixao V."/>
            <person name="Saus E."/>
            <person name="Hansen A.P."/>
            <person name="Lass-Florl C."/>
            <person name="Gabaldon T."/>
        </authorList>
    </citation>
    <scope>NUCLEOTIDE SEQUENCE</scope>
    <source>
        <strain evidence="5">CBS 4856</strain>
    </source>
</reference>
<evidence type="ECO:0000259" key="3">
    <source>
        <dbReference type="Pfam" id="PF20776"/>
    </source>
</evidence>
<dbReference type="Pfam" id="PF20778">
    <property type="entry name" value="SLS1_C"/>
    <property type="match status" value="1"/>
</dbReference>
<feature type="domain" description="SLS1 C-terminal" evidence="4">
    <location>
        <begin position="333"/>
        <end position="684"/>
    </location>
</feature>
<dbReference type="AlphaFoldDB" id="A0A642V5I6"/>
<accession>A0A642V5I6</accession>
<protein>
    <submittedName>
        <fullName evidence="5">Uncharacterized protein</fullName>
    </submittedName>
</protein>
<organism evidence="5 6">
    <name type="scientific">Trichomonascus ciferrii</name>
    <dbReference type="NCBI Taxonomy" id="44093"/>
    <lineage>
        <taxon>Eukaryota</taxon>
        <taxon>Fungi</taxon>
        <taxon>Dikarya</taxon>
        <taxon>Ascomycota</taxon>
        <taxon>Saccharomycotina</taxon>
        <taxon>Dipodascomycetes</taxon>
        <taxon>Dipodascales</taxon>
        <taxon>Trichomonascaceae</taxon>
        <taxon>Trichomonascus</taxon>
        <taxon>Trichomonascus ciferrii complex</taxon>
    </lineage>
</organism>
<dbReference type="InterPro" id="IPR048400">
    <property type="entry name" value="SLS1_N"/>
</dbReference>
<evidence type="ECO:0000256" key="1">
    <source>
        <dbReference type="SAM" id="MobiDB-lite"/>
    </source>
</evidence>
<feature type="domain" description="SLS1 N-terminal" evidence="3">
    <location>
        <begin position="90"/>
        <end position="166"/>
    </location>
</feature>
<evidence type="ECO:0000313" key="5">
    <source>
        <dbReference type="EMBL" id="KAA8914926.1"/>
    </source>
</evidence>
<name>A0A642V5I6_9ASCO</name>
<dbReference type="Pfam" id="PF20776">
    <property type="entry name" value="SLS1_N"/>
    <property type="match status" value="1"/>
</dbReference>
<gene>
    <name evidence="5" type="ORF">TRICI_002809</name>
</gene>
<dbReference type="InterPro" id="IPR048401">
    <property type="entry name" value="SLS1_C"/>
</dbReference>
<feature type="region of interest" description="Disordered" evidence="1">
    <location>
        <begin position="484"/>
        <end position="503"/>
    </location>
</feature>
<dbReference type="VEuPathDB" id="FungiDB:TRICI_002809"/>
<dbReference type="GO" id="GO:0005743">
    <property type="term" value="C:mitochondrial inner membrane"/>
    <property type="evidence" value="ECO:0007669"/>
    <property type="project" value="InterPro"/>
</dbReference>
<feature type="domain" description="SLS1 first KH" evidence="2">
    <location>
        <begin position="176"/>
        <end position="242"/>
    </location>
</feature>
<dbReference type="EMBL" id="SWFS01000191">
    <property type="protein sequence ID" value="KAA8914926.1"/>
    <property type="molecule type" value="Genomic_DNA"/>
</dbReference>
<dbReference type="InterPro" id="IPR032741">
    <property type="entry name" value="Sls1_KH-1"/>
</dbReference>
<evidence type="ECO:0000259" key="2">
    <source>
        <dbReference type="Pfam" id="PF14611"/>
    </source>
</evidence>
<dbReference type="Pfam" id="PF14611">
    <property type="entry name" value="KH_SLS1_1"/>
    <property type="match status" value="1"/>
</dbReference>
<sequence length="704" mass="79337">MLVRQVRPQSKLRAAFGGFSRIRRNYSESDSPNAKKLKNRAPSHNYIILGAKSAKLLPRKERPKPTKVTVDPIKVDVLEEQRKQLLVFKSEADTQVVLDSIDMMKPLSDAVSESRYKQIRSDLKQSYSLVQLREYVSHHSKGRGLRGTTKDKLCDIILKDIWVLHVSKDVNETSDVIIEKTIQLSKRDLFIILSRNGAIPRSWTKSGARIVILAQESKIVIRSTSETFDWILASLHKTLQSITTVRIVLEGIRKIANVDNIPLSRIQQLSNVSLEMNAAKDTIYASALSRSYIDHARRLIVQSTGFKPRIKDEFVYDTANLSNTASYRIVDDDAMNWNERSKPWSRLQTLRKRVSDNPEAEKQLKLQVIPSNRELGVVEPGNLAKTIAQELVSHMATDKNAELPLTFTATFGYILHETQPQKKVESLASQMASNHSFTTNIPSVTQKCSGLPLNTLDIAHEEEPETSTPDQNADDLWKKLLEQEQSQEEPTHGIGSEIKPQKSKLVDTEDDYAYLAQLKFVPAPMGMGKSNQGNADFDTLPPLEMWLELDENDRCDLDSARVVAVEEEINTHLSLPSKPADIKFTTTRANFLDHNEPSVQAFLKRSNLDFSGGSPVNVPDFLTVTIGGKPTNYLYQAMLYRRQVDLKYNDSILQLSTIEGGGFEGRRVEATMVLDYTEGMNDFSQSDLENMISNSLTFNDSLKA</sequence>
<comment type="caution">
    <text evidence="5">The sequence shown here is derived from an EMBL/GenBank/DDBJ whole genome shotgun (WGS) entry which is preliminary data.</text>
</comment>
<evidence type="ECO:0000259" key="4">
    <source>
        <dbReference type="Pfam" id="PF20778"/>
    </source>
</evidence>
<evidence type="ECO:0000313" key="6">
    <source>
        <dbReference type="Proteomes" id="UP000761534"/>
    </source>
</evidence>
<dbReference type="Proteomes" id="UP000761534">
    <property type="component" value="Unassembled WGS sequence"/>
</dbReference>